<reference evidence="1" key="2">
    <citation type="journal article" date="2023" name="BMC Genomics">
        <title>Pest status, molecular evolution, and epigenetic factors derived from the genome assembly of Frankliniella fusca, a thysanopteran phytovirus vector.</title>
        <authorList>
            <person name="Catto M.A."/>
            <person name="Labadie P.E."/>
            <person name="Jacobson A.L."/>
            <person name="Kennedy G.G."/>
            <person name="Srinivasan R."/>
            <person name="Hunt B.G."/>
        </authorList>
    </citation>
    <scope>NUCLEOTIDE SEQUENCE</scope>
    <source>
        <strain evidence="1">PL_HMW_Pooled</strain>
    </source>
</reference>
<dbReference type="GO" id="GO:0016874">
    <property type="term" value="F:ligase activity"/>
    <property type="evidence" value="ECO:0007669"/>
    <property type="project" value="UniProtKB-KW"/>
</dbReference>
<dbReference type="PANTHER" id="PTHR46579">
    <property type="entry name" value="F5/8 TYPE C DOMAIN-CONTAINING PROTEIN-RELATED"/>
    <property type="match status" value="1"/>
</dbReference>
<dbReference type="Proteomes" id="UP001219518">
    <property type="component" value="Unassembled WGS sequence"/>
</dbReference>
<sequence>MGSIVMSHRANRQKQREEAMEDIYDGSEYKKHCQPGNILSFSENFSYNFFTDGVPVGNSGKSIWPIYISINELPENLRSKYIILAGLYIGPSDPNINEFMTPFVKEANRLSSEGFQWSHGGRKITSKAIPMCGIVDSVARSMLLNMQSFHAYSGCTFCYKKQEPTTSNKNIKFVIHLEETLVNRTRESLEADLKQAALRLHLPDEKKRHYNGVKGPSCLMDLNYFDPCRGVVVDYMYSVLLGVVKTHMILLFSNDFKKYWNVNPQKVSRDDLIKAVDKRLLQIKPPKSVTRTPESFKKLGGQKASQWRAFVVFYCIVCLQGLLKGDYLKHLATLSTAMNILLQKSITESQVHEAHALLTCYQVQFQQYFGAEHMYYNVHLLSHLCMGVLRFGPIWGHNAFPFEGQNRYILHMCTSPFNVVKQVSRRYLLNRSFPSLCVKMSSGDLAIDFSEDTLERRLKCFVYNAECVLVGNGKTALLTDEEAVCVTHYLEQSNINLKKYKNGTNIQKYDSQGF</sequence>
<keyword evidence="1" id="KW-0436">Ligase</keyword>
<dbReference type="AlphaFoldDB" id="A0AAE1HVK2"/>
<keyword evidence="2" id="KW-1185">Reference proteome</keyword>
<evidence type="ECO:0000313" key="1">
    <source>
        <dbReference type="EMBL" id="KAK3928208.1"/>
    </source>
</evidence>
<name>A0AAE1HVK2_9NEOP</name>
<reference evidence="1" key="1">
    <citation type="submission" date="2021-07" db="EMBL/GenBank/DDBJ databases">
        <authorList>
            <person name="Catto M.A."/>
            <person name="Jacobson A."/>
            <person name="Kennedy G."/>
            <person name="Labadie P."/>
            <person name="Hunt B.G."/>
            <person name="Srinivasan R."/>
        </authorList>
    </citation>
    <scope>NUCLEOTIDE SEQUENCE</scope>
    <source>
        <strain evidence="1">PL_HMW_Pooled</strain>
        <tissue evidence="1">Head</tissue>
    </source>
</reference>
<dbReference type="EMBL" id="JAHWGI010001324">
    <property type="protein sequence ID" value="KAK3928208.1"/>
    <property type="molecule type" value="Genomic_DNA"/>
</dbReference>
<gene>
    <name evidence="1" type="ORF">KUF71_000478</name>
</gene>
<dbReference type="PANTHER" id="PTHR46579:SF1">
    <property type="entry name" value="F5_8 TYPE C DOMAIN-CONTAINING PROTEIN"/>
    <property type="match status" value="1"/>
</dbReference>
<protein>
    <submittedName>
        <fullName evidence="1">Phenylalanine--tRNA ligase beta subunit</fullName>
    </submittedName>
</protein>
<proteinExistence type="predicted"/>
<evidence type="ECO:0000313" key="2">
    <source>
        <dbReference type="Proteomes" id="UP001219518"/>
    </source>
</evidence>
<organism evidence="1 2">
    <name type="scientific">Frankliniella fusca</name>
    <dbReference type="NCBI Taxonomy" id="407009"/>
    <lineage>
        <taxon>Eukaryota</taxon>
        <taxon>Metazoa</taxon>
        <taxon>Ecdysozoa</taxon>
        <taxon>Arthropoda</taxon>
        <taxon>Hexapoda</taxon>
        <taxon>Insecta</taxon>
        <taxon>Pterygota</taxon>
        <taxon>Neoptera</taxon>
        <taxon>Paraneoptera</taxon>
        <taxon>Thysanoptera</taxon>
        <taxon>Terebrantia</taxon>
        <taxon>Thripoidea</taxon>
        <taxon>Thripidae</taxon>
        <taxon>Frankliniella</taxon>
    </lineage>
</organism>
<accession>A0AAE1HVK2</accession>
<comment type="caution">
    <text evidence="1">The sequence shown here is derived from an EMBL/GenBank/DDBJ whole genome shotgun (WGS) entry which is preliminary data.</text>
</comment>